<reference evidence="8" key="1">
    <citation type="journal article" date="2021" name="Cell">
        <title>Tracing the genetic footprints of vertebrate landing in non-teleost ray-finned fishes.</title>
        <authorList>
            <person name="Bi X."/>
            <person name="Wang K."/>
            <person name="Yang L."/>
            <person name="Pan H."/>
            <person name="Jiang H."/>
            <person name="Wei Q."/>
            <person name="Fang M."/>
            <person name="Yu H."/>
            <person name="Zhu C."/>
            <person name="Cai Y."/>
            <person name="He Y."/>
            <person name="Gan X."/>
            <person name="Zeng H."/>
            <person name="Yu D."/>
            <person name="Zhu Y."/>
            <person name="Jiang H."/>
            <person name="Qiu Q."/>
            <person name="Yang H."/>
            <person name="Zhang Y.E."/>
            <person name="Wang W."/>
            <person name="Zhu M."/>
            <person name="He S."/>
            <person name="Zhang G."/>
        </authorList>
    </citation>
    <scope>NUCLEOTIDE SEQUENCE</scope>
    <source>
        <strain evidence="8">Bchr_001</strain>
    </source>
</reference>
<feature type="domain" description="C2H2-type" evidence="7">
    <location>
        <begin position="294"/>
        <end position="321"/>
    </location>
</feature>
<feature type="domain" description="C2H2-type" evidence="7">
    <location>
        <begin position="266"/>
        <end position="293"/>
    </location>
</feature>
<keyword evidence="4" id="KW-0862">Zinc</keyword>
<evidence type="ECO:0000259" key="7">
    <source>
        <dbReference type="PROSITE" id="PS50157"/>
    </source>
</evidence>
<evidence type="ECO:0000256" key="2">
    <source>
        <dbReference type="ARBA" id="ARBA00022737"/>
    </source>
</evidence>
<sequence>MNSNEERENSSLHQDLHLLNAMEKSVDIKEEKCEWEWLQHQWDASKIKEDCESATKSMKEYPEPTSDSSDMQKSEIINCIKEENIKSESASQNFCAHGDGHRLGVTRSRQSPQQNDSLHVKLESLEADIKRPEKASCQSHEGKDVEENINVSSSSICRYEPQEIENLKITSGSGVLILDTLQYCSQPVVTLKRRNKMNREQVDNADSMVLKDCQEREKYFKRKSKRKCKWSPMTQRTYCCSQCGKTFSTSSKFCKHTRIHSGEKQYCCSHCGKQFYTSSNLLVHSRVHTGEKPYCCSECGKGFSTNAHLKIHTRIHTGEKPYCCSDCGKRFPTATQLQIHIRVHTGEKPYCCTDCSKQFATSGSLQYHRRVHTGEKPYCCAECGKQFSTSSSLHKHTRIHSGEKPYSCSYCDKQFSDSSNFHLHTRAHRGEKPYCCSECGKRFTNNRSLRKHTKIHTRDK</sequence>
<feature type="domain" description="C2H2-type" evidence="7">
    <location>
        <begin position="322"/>
        <end position="349"/>
    </location>
</feature>
<organism evidence="8 9">
    <name type="scientific">Polypterus senegalus</name>
    <name type="common">Senegal bichir</name>
    <dbReference type="NCBI Taxonomy" id="55291"/>
    <lineage>
        <taxon>Eukaryota</taxon>
        <taxon>Metazoa</taxon>
        <taxon>Chordata</taxon>
        <taxon>Craniata</taxon>
        <taxon>Vertebrata</taxon>
        <taxon>Euteleostomi</taxon>
        <taxon>Actinopterygii</taxon>
        <taxon>Polypteriformes</taxon>
        <taxon>Polypteridae</taxon>
        <taxon>Polypterus</taxon>
    </lineage>
</organism>
<keyword evidence="2" id="KW-0677">Repeat</keyword>
<feature type="non-terminal residue" evidence="8">
    <location>
        <position position="460"/>
    </location>
</feature>
<keyword evidence="3 6" id="KW-0863">Zinc-finger</keyword>
<evidence type="ECO:0000256" key="5">
    <source>
        <dbReference type="ARBA" id="ARBA00023242"/>
    </source>
</evidence>
<dbReference type="InterPro" id="IPR036236">
    <property type="entry name" value="Znf_C2H2_sf"/>
</dbReference>
<dbReference type="Proteomes" id="UP001166052">
    <property type="component" value="Unassembled WGS sequence"/>
</dbReference>
<name>A0ABS2Z0L6_POLSE</name>
<feature type="non-terminal residue" evidence="8">
    <location>
        <position position="1"/>
    </location>
</feature>
<feature type="domain" description="C2H2-type" evidence="7">
    <location>
        <begin position="378"/>
        <end position="405"/>
    </location>
</feature>
<feature type="domain" description="C2H2-type" evidence="7">
    <location>
        <begin position="406"/>
        <end position="433"/>
    </location>
</feature>
<evidence type="ECO:0000256" key="4">
    <source>
        <dbReference type="ARBA" id="ARBA00022833"/>
    </source>
</evidence>
<feature type="domain" description="C2H2-type" evidence="7">
    <location>
        <begin position="350"/>
        <end position="377"/>
    </location>
</feature>
<dbReference type="PANTHER" id="PTHR14003:SF23">
    <property type="entry name" value="ZINC FINGER PROTEIN 143"/>
    <property type="match status" value="1"/>
</dbReference>
<comment type="caution">
    <text evidence="8">The sequence shown here is derived from an EMBL/GenBank/DDBJ whole genome shotgun (WGS) entry which is preliminary data.</text>
</comment>
<proteinExistence type="predicted"/>
<protein>
    <submittedName>
        <fullName evidence="8">ZNF16 protein</fullName>
    </submittedName>
</protein>
<dbReference type="SMART" id="SM00355">
    <property type="entry name" value="ZnF_C2H2"/>
    <property type="match status" value="8"/>
</dbReference>
<keyword evidence="1" id="KW-0479">Metal-binding</keyword>
<evidence type="ECO:0000313" key="9">
    <source>
        <dbReference type="Proteomes" id="UP001166052"/>
    </source>
</evidence>
<keyword evidence="5" id="KW-0539">Nucleus</keyword>
<dbReference type="EMBL" id="JAAWVN010017223">
    <property type="protein sequence ID" value="MBN3292576.1"/>
    <property type="molecule type" value="Genomic_DNA"/>
</dbReference>
<accession>A0ABS2Z0L6</accession>
<dbReference type="Pfam" id="PF00096">
    <property type="entry name" value="zf-C2H2"/>
    <property type="match status" value="8"/>
</dbReference>
<dbReference type="PROSITE" id="PS00028">
    <property type="entry name" value="ZINC_FINGER_C2H2_1"/>
    <property type="match status" value="8"/>
</dbReference>
<feature type="domain" description="C2H2-type" evidence="7">
    <location>
        <begin position="434"/>
        <end position="460"/>
    </location>
</feature>
<gene>
    <name evidence="8" type="primary">Znf16_0</name>
    <name evidence="8" type="ORF">GTO92_0013389</name>
</gene>
<dbReference type="SUPFAM" id="SSF57667">
    <property type="entry name" value="beta-beta-alpha zinc fingers"/>
    <property type="match status" value="5"/>
</dbReference>
<dbReference type="PANTHER" id="PTHR14003">
    <property type="entry name" value="TRANSCRIPTIONAL REPRESSOR PROTEIN YY"/>
    <property type="match status" value="1"/>
</dbReference>
<evidence type="ECO:0000313" key="8">
    <source>
        <dbReference type="EMBL" id="MBN3292576.1"/>
    </source>
</evidence>
<evidence type="ECO:0000256" key="1">
    <source>
        <dbReference type="ARBA" id="ARBA00022723"/>
    </source>
</evidence>
<dbReference type="PROSITE" id="PS50157">
    <property type="entry name" value="ZINC_FINGER_C2H2_2"/>
    <property type="match status" value="8"/>
</dbReference>
<keyword evidence="9" id="KW-1185">Reference proteome</keyword>
<evidence type="ECO:0000256" key="3">
    <source>
        <dbReference type="ARBA" id="ARBA00022771"/>
    </source>
</evidence>
<dbReference type="Gene3D" id="3.30.160.60">
    <property type="entry name" value="Classic Zinc Finger"/>
    <property type="match status" value="8"/>
</dbReference>
<dbReference type="InterPro" id="IPR013087">
    <property type="entry name" value="Znf_C2H2_type"/>
</dbReference>
<feature type="domain" description="C2H2-type" evidence="7">
    <location>
        <begin position="238"/>
        <end position="265"/>
    </location>
</feature>
<evidence type="ECO:0000256" key="6">
    <source>
        <dbReference type="PROSITE-ProRule" id="PRU00042"/>
    </source>
</evidence>